<dbReference type="InterPro" id="IPR045335">
    <property type="entry name" value="FtsQ_C_sf"/>
</dbReference>
<evidence type="ECO:0000256" key="5">
    <source>
        <dbReference type="ARBA" id="ARBA00022692"/>
    </source>
</evidence>
<evidence type="ECO:0000259" key="10">
    <source>
        <dbReference type="PROSITE" id="PS51779"/>
    </source>
</evidence>
<comment type="similarity">
    <text evidence="9">Belongs to the FtsQ/DivIB family. FtsQ subfamily.</text>
</comment>
<dbReference type="HAMAP" id="MF_00911">
    <property type="entry name" value="FtsQ_subfam"/>
    <property type="match status" value="1"/>
</dbReference>
<reference evidence="11 12" key="1">
    <citation type="submission" date="2017-04" db="EMBL/GenBank/DDBJ databases">
        <title>Draft genome sequence of Zooshikella ganghwensis VG4 isolated from Red Sea sediments.</title>
        <authorList>
            <person name="Rehman Z."/>
            <person name="Alam I."/>
            <person name="Kamau A."/>
            <person name="Bajic V."/>
            <person name="Leiknes T."/>
        </authorList>
    </citation>
    <scope>NUCLEOTIDE SEQUENCE [LARGE SCALE GENOMIC DNA]</scope>
    <source>
        <strain evidence="11 12">VG4</strain>
    </source>
</reference>
<keyword evidence="8 9" id="KW-0131">Cell cycle</keyword>
<accession>A0A4V1INZ2</accession>
<dbReference type="EMBL" id="NDXW01000001">
    <property type="protein sequence ID" value="RDH45421.1"/>
    <property type="molecule type" value="Genomic_DNA"/>
</dbReference>
<evidence type="ECO:0000256" key="1">
    <source>
        <dbReference type="ARBA" id="ARBA00004370"/>
    </source>
</evidence>
<dbReference type="GO" id="GO:0043093">
    <property type="term" value="P:FtsZ-dependent cytokinesis"/>
    <property type="evidence" value="ECO:0007669"/>
    <property type="project" value="UniProtKB-UniRule"/>
</dbReference>
<keyword evidence="6 9" id="KW-1133">Transmembrane helix</keyword>
<dbReference type="InterPro" id="IPR034746">
    <property type="entry name" value="POTRA"/>
</dbReference>
<dbReference type="InterPro" id="IPR005548">
    <property type="entry name" value="Cell_div_FtsQ/DivIB_C"/>
</dbReference>
<sequence length="267" mass="30728">MLDVYGYSDVNVRGRRKKTRGASRNTSNKKGSRAFVFYLKIVGKLLALCGIIFIGGYTWPYIEKKVNQPIARVKVQGKFAALKEQHVQQTIEPFLEQRFFSLKIKKLQIALEQLPWVETVVIRRLWPDQLAVHIIEQIPVARWNQRSLLNANGESFTPDDVSGFEGLPHLVGPKGTQLEMMKQYHSISQQLRPIKLNIVSLQQSERGSWTLKVNGLKILLGRDDLLEKMQRFALIYKAELQTQKQRIKSVDVRYSNGVAVAWREQRG</sequence>
<dbReference type="PANTHER" id="PTHR35851">
    <property type="entry name" value="CELL DIVISION PROTEIN FTSQ"/>
    <property type="match status" value="1"/>
</dbReference>
<keyword evidence="5 9" id="KW-0812">Transmembrane</keyword>
<evidence type="ECO:0000256" key="6">
    <source>
        <dbReference type="ARBA" id="ARBA00022989"/>
    </source>
</evidence>
<dbReference type="Gene3D" id="3.10.20.310">
    <property type="entry name" value="membrane protein fhac"/>
    <property type="match status" value="1"/>
</dbReference>
<proteinExistence type="inferred from homology"/>
<keyword evidence="7 9" id="KW-0472">Membrane</keyword>
<keyword evidence="2 9" id="KW-1003">Cell membrane</keyword>
<keyword evidence="12" id="KW-1185">Reference proteome</keyword>
<comment type="caution">
    <text evidence="11">The sequence shown here is derived from an EMBL/GenBank/DDBJ whole genome shotgun (WGS) entry which is preliminary data.</text>
</comment>
<feature type="transmembrane region" description="Helical" evidence="9">
    <location>
        <begin position="37"/>
        <end position="59"/>
    </location>
</feature>
<dbReference type="Proteomes" id="UP000257039">
    <property type="component" value="Unassembled WGS sequence"/>
</dbReference>
<name>A0A4V1INZ2_9GAMM</name>
<comment type="subcellular location">
    <subcellularLocation>
        <location evidence="9">Cell inner membrane</location>
        <topology evidence="9">Single-pass type II membrane protein</topology>
    </subcellularLocation>
    <subcellularLocation>
        <location evidence="1">Membrane</location>
    </subcellularLocation>
    <text evidence="9">Localizes to the division septum.</text>
</comment>
<evidence type="ECO:0000313" key="12">
    <source>
        <dbReference type="Proteomes" id="UP000257039"/>
    </source>
</evidence>
<gene>
    <name evidence="9" type="primary">ftsQ</name>
    <name evidence="11" type="ORF">B9G39_19285</name>
</gene>
<dbReference type="PROSITE" id="PS51779">
    <property type="entry name" value="POTRA"/>
    <property type="match status" value="1"/>
</dbReference>
<evidence type="ECO:0000256" key="3">
    <source>
        <dbReference type="ARBA" id="ARBA00022519"/>
    </source>
</evidence>
<evidence type="ECO:0000256" key="2">
    <source>
        <dbReference type="ARBA" id="ARBA00022475"/>
    </source>
</evidence>
<evidence type="ECO:0000256" key="9">
    <source>
        <dbReference type="HAMAP-Rule" id="MF_00911"/>
    </source>
</evidence>
<comment type="subunit">
    <text evidence="9">Part of a complex composed of FtsB, FtsL and FtsQ.</text>
</comment>
<evidence type="ECO:0000256" key="8">
    <source>
        <dbReference type="ARBA" id="ARBA00023306"/>
    </source>
</evidence>
<evidence type="ECO:0000256" key="4">
    <source>
        <dbReference type="ARBA" id="ARBA00022618"/>
    </source>
</evidence>
<keyword evidence="3 9" id="KW-0997">Cell inner membrane</keyword>
<dbReference type="GO" id="GO:0005886">
    <property type="term" value="C:plasma membrane"/>
    <property type="evidence" value="ECO:0007669"/>
    <property type="project" value="UniProtKB-SubCell"/>
</dbReference>
<dbReference type="GO" id="GO:0090529">
    <property type="term" value="P:cell septum assembly"/>
    <property type="evidence" value="ECO:0007669"/>
    <property type="project" value="InterPro"/>
</dbReference>
<evidence type="ECO:0000313" key="11">
    <source>
        <dbReference type="EMBL" id="RDH45421.1"/>
    </source>
</evidence>
<dbReference type="InterPro" id="IPR026579">
    <property type="entry name" value="FtsQ"/>
</dbReference>
<dbReference type="GO" id="GO:0032153">
    <property type="term" value="C:cell division site"/>
    <property type="evidence" value="ECO:0007669"/>
    <property type="project" value="UniProtKB-UniRule"/>
</dbReference>
<dbReference type="Gene3D" id="3.40.50.11690">
    <property type="entry name" value="Cell division protein FtsQ/DivIB"/>
    <property type="match status" value="1"/>
</dbReference>
<dbReference type="PANTHER" id="PTHR35851:SF1">
    <property type="entry name" value="CELL DIVISION PROTEIN FTSQ"/>
    <property type="match status" value="1"/>
</dbReference>
<feature type="domain" description="POTRA" evidence="10">
    <location>
        <begin position="68"/>
        <end position="137"/>
    </location>
</feature>
<evidence type="ECO:0000256" key="7">
    <source>
        <dbReference type="ARBA" id="ARBA00023136"/>
    </source>
</evidence>
<keyword evidence="4 9" id="KW-0132">Cell division</keyword>
<dbReference type="RefSeq" id="WP_038289367.1">
    <property type="nucleotide sequence ID" value="NZ_JAEVHG010000001.1"/>
</dbReference>
<dbReference type="Pfam" id="PF08478">
    <property type="entry name" value="POTRA_1"/>
    <property type="match status" value="1"/>
</dbReference>
<comment type="function">
    <text evidence="9">Essential cell division protein. May link together the upstream cell division proteins, which are predominantly cytoplasmic, with the downstream cell division proteins, which are predominantly periplasmic. May control correct divisome assembly.</text>
</comment>
<protein>
    <recommendedName>
        <fullName evidence="9">Cell division protein FtsQ</fullName>
    </recommendedName>
</protein>
<dbReference type="InterPro" id="IPR013685">
    <property type="entry name" value="POTRA_FtsQ_type"/>
</dbReference>
<organism evidence="11 12">
    <name type="scientific">Zooshikella ganghwensis</name>
    <dbReference type="NCBI Taxonomy" id="202772"/>
    <lineage>
        <taxon>Bacteria</taxon>
        <taxon>Pseudomonadati</taxon>
        <taxon>Pseudomonadota</taxon>
        <taxon>Gammaproteobacteria</taxon>
        <taxon>Oceanospirillales</taxon>
        <taxon>Zooshikellaceae</taxon>
        <taxon>Zooshikella</taxon>
    </lineage>
</organism>
<dbReference type="AlphaFoldDB" id="A0A4V1INZ2"/>
<dbReference type="Pfam" id="PF03799">
    <property type="entry name" value="FtsQ_DivIB_C"/>
    <property type="match status" value="1"/>
</dbReference>